<dbReference type="EnsemblPlants" id="AET2Gv21304400.12">
    <property type="protein sequence ID" value="AET2Gv21304400.12"/>
    <property type="gene ID" value="AET2Gv21304400"/>
</dbReference>
<reference evidence="3" key="1">
    <citation type="journal article" date="2014" name="Science">
        <title>Ancient hybridizations among the ancestral genomes of bread wheat.</title>
        <authorList>
            <consortium name="International Wheat Genome Sequencing Consortium,"/>
            <person name="Marcussen T."/>
            <person name="Sandve S.R."/>
            <person name="Heier L."/>
            <person name="Spannagl M."/>
            <person name="Pfeifer M."/>
            <person name="Jakobsen K.S."/>
            <person name="Wulff B.B."/>
            <person name="Steuernagel B."/>
            <person name="Mayer K.F."/>
            <person name="Olsen O.A."/>
        </authorList>
    </citation>
    <scope>NUCLEOTIDE SEQUENCE [LARGE SCALE GENOMIC DNA]</scope>
    <source>
        <strain evidence="3">cv. AL8/78</strain>
    </source>
</reference>
<reference evidence="2" key="3">
    <citation type="journal article" date="2017" name="Nature">
        <title>Genome sequence of the progenitor of the wheat D genome Aegilops tauschii.</title>
        <authorList>
            <person name="Luo M.C."/>
            <person name="Gu Y.Q."/>
            <person name="Puiu D."/>
            <person name="Wang H."/>
            <person name="Twardziok S.O."/>
            <person name="Deal K.R."/>
            <person name="Huo N."/>
            <person name="Zhu T."/>
            <person name="Wang L."/>
            <person name="Wang Y."/>
            <person name="McGuire P.E."/>
            <person name="Liu S."/>
            <person name="Long H."/>
            <person name="Ramasamy R.K."/>
            <person name="Rodriguez J.C."/>
            <person name="Van S.L."/>
            <person name="Yuan L."/>
            <person name="Wang Z."/>
            <person name="Xia Z."/>
            <person name="Xiao L."/>
            <person name="Anderson O.D."/>
            <person name="Ouyang S."/>
            <person name="Liang Y."/>
            <person name="Zimin A.V."/>
            <person name="Pertea G."/>
            <person name="Qi P."/>
            <person name="Bennetzen J.L."/>
            <person name="Dai X."/>
            <person name="Dawson M.W."/>
            <person name="Muller H.G."/>
            <person name="Kugler K."/>
            <person name="Rivarola-Duarte L."/>
            <person name="Spannagl M."/>
            <person name="Mayer K.F.X."/>
            <person name="Lu F.H."/>
            <person name="Bevan M.W."/>
            <person name="Leroy P."/>
            <person name="Li P."/>
            <person name="You F.M."/>
            <person name="Sun Q."/>
            <person name="Liu Z."/>
            <person name="Lyons E."/>
            <person name="Wicker T."/>
            <person name="Salzberg S.L."/>
            <person name="Devos K.M."/>
            <person name="Dvorak J."/>
        </authorList>
    </citation>
    <scope>NUCLEOTIDE SEQUENCE [LARGE SCALE GENOMIC DNA]</scope>
    <source>
        <strain evidence="2">cv. AL8/78</strain>
    </source>
</reference>
<accession>A0A453DM47</accession>
<evidence type="ECO:0000313" key="3">
    <source>
        <dbReference type="Proteomes" id="UP000015105"/>
    </source>
</evidence>
<proteinExistence type="predicted"/>
<organism evidence="2 3">
    <name type="scientific">Aegilops tauschii subsp. strangulata</name>
    <name type="common">Goatgrass</name>
    <dbReference type="NCBI Taxonomy" id="200361"/>
    <lineage>
        <taxon>Eukaryota</taxon>
        <taxon>Viridiplantae</taxon>
        <taxon>Streptophyta</taxon>
        <taxon>Embryophyta</taxon>
        <taxon>Tracheophyta</taxon>
        <taxon>Spermatophyta</taxon>
        <taxon>Magnoliopsida</taxon>
        <taxon>Liliopsida</taxon>
        <taxon>Poales</taxon>
        <taxon>Poaceae</taxon>
        <taxon>BOP clade</taxon>
        <taxon>Pooideae</taxon>
        <taxon>Triticodae</taxon>
        <taxon>Triticeae</taxon>
        <taxon>Triticinae</taxon>
        <taxon>Aegilops</taxon>
    </lineage>
</organism>
<sequence length="101" mass="11529">MDPAPSGGEHRSRSVRRRDNVSLVGMESGKAERNMDVHFTLDDGTGSVDFIRWGRVASWYNIDSSIMAMVLTWLTEFTRGRDLDEKPAMSFIYDEMDHAKD</sequence>
<dbReference type="Proteomes" id="UP000015105">
    <property type="component" value="Chromosome 2D"/>
</dbReference>
<keyword evidence="3" id="KW-1185">Reference proteome</keyword>
<name>A0A453DM47_AEGTS</name>
<protein>
    <submittedName>
        <fullName evidence="2">Uncharacterized protein</fullName>
    </submittedName>
</protein>
<reference evidence="2" key="5">
    <citation type="journal article" date="2021" name="G3 (Bethesda)">
        <title>Aegilops tauschii genome assembly Aet v5.0 features greater sequence contiguity and improved annotation.</title>
        <authorList>
            <person name="Wang L."/>
            <person name="Zhu T."/>
            <person name="Rodriguez J.C."/>
            <person name="Deal K.R."/>
            <person name="Dubcovsky J."/>
            <person name="McGuire P.E."/>
            <person name="Lux T."/>
            <person name="Spannagl M."/>
            <person name="Mayer K.F.X."/>
            <person name="Baldrich P."/>
            <person name="Meyers B.C."/>
            <person name="Huo N."/>
            <person name="Gu Y.Q."/>
            <person name="Zhou H."/>
            <person name="Devos K.M."/>
            <person name="Bennetzen J.L."/>
            <person name="Unver T."/>
            <person name="Budak H."/>
            <person name="Gulick P.J."/>
            <person name="Galiba G."/>
            <person name="Kalapos B."/>
            <person name="Nelson D.R."/>
            <person name="Li P."/>
            <person name="You F.M."/>
            <person name="Luo M.C."/>
            <person name="Dvorak J."/>
        </authorList>
    </citation>
    <scope>NUCLEOTIDE SEQUENCE [LARGE SCALE GENOMIC DNA]</scope>
    <source>
        <strain evidence="2">cv. AL8/78</strain>
    </source>
</reference>
<evidence type="ECO:0000313" key="2">
    <source>
        <dbReference type="EnsemblPlants" id="AET2Gv21304400.12"/>
    </source>
</evidence>
<dbReference type="Gramene" id="AET2Gv21304400.12">
    <property type="protein sequence ID" value="AET2Gv21304400.12"/>
    <property type="gene ID" value="AET2Gv21304400"/>
</dbReference>
<reference evidence="2" key="4">
    <citation type="submission" date="2019-03" db="UniProtKB">
        <authorList>
            <consortium name="EnsemblPlants"/>
        </authorList>
    </citation>
    <scope>IDENTIFICATION</scope>
</reference>
<evidence type="ECO:0000256" key="1">
    <source>
        <dbReference type="SAM" id="MobiDB-lite"/>
    </source>
</evidence>
<dbReference type="AlphaFoldDB" id="A0A453DM47"/>
<feature type="compositionally biased region" description="Basic and acidic residues" evidence="1">
    <location>
        <begin position="8"/>
        <end position="20"/>
    </location>
</feature>
<feature type="region of interest" description="Disordered" evidence="1">
    <location>
        <begin position="1"/>
        <end position="20"/>
    </location>
</feature>
<reference evidence="3" key="2">
    <citation type="journal article" date="2017" name="Nat. Plants">
        <title>The Aegilops tauschii genome reveals multiple impacts of transposons.</title>
        <authorList>
            <person name="Zhao G."/>
            <person name="Zou C."/>
            <person name="Li K."/>
            <person name="Wang K."/>
            <person name="Li T."/>
            <person name="Gao L."/>
            <person name="Zhang X."/>
            <person name="Wang H."/>
            <person name="Yang Z."/>
            <person name="Liu X."/>
            <person name="Jiang W."/>
            <person name="Mao L."/>
            <person name="Kong X."/>
            <person name="Jiao Y."/>
            <person name="Jia J."/>
        </authorList>
    </citation>
    <scope>NUCLEOTIDE SEQUENCE [LARGE SCALE GENOMIC DNA]</scope>
    <source>
        <strain evidence="3">cv. AL8/78</strain>
    </source>
</reference>